<dbReference type="AlphaFoldDB" id="A0A1M4ZAL0"/>
<reference evidence="1 2" key="1">
    <citation type="submission" date="2016-11" db="EMBL/GenBank/DDBJ databases">
        <authorList>
            <person name="Jaros S."/>
            <person name="Januszkiewicz K."/>
            <person name="Wedrychowicz H."/>
        </authorList>
    </citation>
    <scope>NUCLEOTIDE SEQUENCE [LARGE SCALE GENOMIC DNA]</scope>
    <source>
        <strain evidence="1 2">DSM 26883</strain>
    </source>
</reference>
<organism evidence="1 2">
    <name type="scientific">Bacteroides faecichinchillae</name>
    <dbReference type="NCBI Taxonomy" id="871325"/>
    <lineage>
        <taxon>Bacteria</taxon>
        <taxon>Pseudomonadati</taxon>
        <taxon>Bacteroidota</taxon>
        <taxon>Bacteroidia</taxon>
        <taxon>Bacteroidales</taxon>
        <taxon>Bacteroidaceae</taxon>
        <taxon>Bacteroides</taxon>
    </lineage>
</organism>
<sequence length="39" mass="4452">MAVKTDFICSVFTDLVLYGMHNLHISCEIDSCKIRTFAE</sequence>
<evidence type="ECO:0000313" key="2">
    <source>
        <dbReference type="Proteomes" id="UP000184436"/>
    </source>
</evidence>
<dbReference type="EMBL" id="FQVD01000012">
    <property type="protein sequence ID" value="SHF14606.1"/>
    <property type="molecule type" value="Genomic_DNA"/>
</dbReference>
<proteinExistence type="predicted"/>
<name>A0A1M4ZAL0_9BACE</name>
<protein>
    <submittedName>
        <fullName evidence="1">Uncharacterized protein</fullName>
    </submittedName>
</protein>
<accession>A0A1M4ZAL0</accession>
<dbReference type="Proteomes" id="UP000184436">
    <property type="component" value="Unassembled WGS sequence"/>
</dbReference>
<evidence type="ECO:0000313" key="1">
    <source>
        <dbReference type="EMBL" id="SHF14606.1"/>
    </source>
</evidence>
<gene>
    <name evidence="1" type="ORF">SAMN05444349_11227</name>
</gene>
<keyword evidence="2" id="KW-1185">Reference proteome</keyword>